<gene>
    <name evidence="2" type="ORF">ABID08_005842</name>
</gene>
<evidence type="ECO:0000256" key="1">
    <source>
        <dbReference type="SAM" id="Phobius"/>
    </source>
</evidence>
<dbReference type="Proteomes" id="UP001549077">
    <property type="component" value="Unassembled WGS sequence"/>
</dbReference>
<feature type="transmembrane region" description="Helical" evidence="1">
    <location>
        <begin position="217"/>
        <end position="236"/>
    </location>
</feature>
<dbReference type="GeneID" id="91151541"/>
<evidence type="ECO:0000313" key="2">
    <source>
        <dbReference type="EMBL" id="MET3758460.1"/>
    </source>
</evidence>
<feature type="transmembrane region" description="Helical" evidence="1">
    <location>
        <begin position="248"/>
        <end position="268"/>
    </location>
</feature>
<keyword evidence="1" id="KW-1133">Transmembrane helix</keyword>
<feature type="transmembrane region" description="Helical" evidence="1">
    <location>
        <begin position="144"/>
        <end position="165"/>
    </location>
</feature>
<protein>
    <submittedName>
        <fullName evidence="2">Uncharacterized protein</fullName>
    </submittedName>
</protein>
<keyword evidence="1" id="KW-0812">Transmembrane</keyword>
<dbReference type="EMBL" id="JBEPMY010000029">
    <property type="protein sequence ID" value="MET3758460.1"/>
    <property type="molecule type" value="Genomic_DNA"/>
</dbReference>
<organism evidence="2 3">
    <name type="scientific">Rhizobium binae</name>
    <dbReference type="NCBI Taxonomy" id="1138190"/>
    <lineage>
        <taxon>Bacteria</taxon>
        <taxon>Pseudomonadati</taxon>
        <taxon>Pseudomonadota</taxon>
        <taxon>Alphaproteobacteria</taxon>
        <taxon>Hyphomicrobiales</taxon>
        <taxon>Rhizobiaceae</taxon>
        <taxon>Rhizobium/Agrobacterium group</taxon>
        <taxon>Rhizobium</taxon>
    </lineage>
</organism>
<name>A0ABV2MPS7_9HYPH</name>
<keyword evidence="1" id="KW-0472">Membrane</keyword>
<comment type="caution">
    <text evidence="2">The sequence shown here is derived from an EMBL/GenBank/DDBJ whole genome shotgun (WGS) entry which is preliminary data.</text>
</comment>
<sequence>MSLAVRKVEDTSGLDALISDLGTLETLARLAVSTSTIRLPDSDFLDIGRQLNGAAAILSLSVLCDSALEHYRGSFHNRVMYTPLVVSALTLGASLSGIASPKAKRHPVRDSVYATAGLIGLAGLGFHAYNVLKRPGGLSWLNLFYSAPVGAPAALALAGALGRCAEIVRGTSPGEIAKIMQRPAGKFLSAFCTIGIWGTVAEAALLHFRGSFQNPAMYLPVSIPPAAGLLLVQCVGRAPALQLRLARWALRLTAILGFAGSGFHVYGVSRAMGGWRNWTQNLLNGPPIPAPPSFTGLALAGLAALRLREKE</sequence>
<feature type="transmembrane region" description="Helical" evidence="1">
    <location>
        <begin position="80"/>
        <end position="100"/>
    </location>
</feature>
<accession>A0ABV2MPS7</accession>
<dbReference type="RefSeq" id="WP_168302143.1">
    <property type="nucleotide sequence ID" value="NZ_CP071606.1"/>
</dbReference>
<evidence type="ECO:0000313" key="3">
    <source>
        <dbReference type="Proteomes" id="UP001549077"/>
    </source>
</evidence>
<feature type="transmembrane region" description="Helical" evidence="1">
    <location>
        <begin position="186"/>
        <end position="205"/>
    </location>
</feature>
<proteinExistence type="predicted"/>
<feature type="transmembrane region" description="Helical" evidence="1">
    <location>
        <begin position="288"/>
        <end position="307"/>
    </location>
</feature>
<reference evidence="2 3" key="1">
    <citation type="submission" date="2024-06" db="EMBL/GenBank/DDBJ databases">
        <title>Genomic Encyclopedia of Type Strains, Phase IV (KMG-IV): sequencing the most valuable type-strain genomes for metagenomic binning, comparative biology and taxonomic classification.</title>
        <authorList>
            <person name="Goeker M."/>
        </authorList>
    </citation>
    <scope>NUCLEOTIDE SEQUENCE [LARGE SCALE GENOMIC DNA]</scope>
    <source>
        <strain evidence="2 3">DSM 29288</strain>
    </source>
</reference>
<feature type="transmembrane region" description="Helical" evidence="1">
    <location>
        <begin position="112"/>
        <end position="132"/>
    </location>
</feature>
<keyword evidence="3" id="KW-1185">Reference proteome</keyword>